<keyword evidence="4" id="KW-0812">Transmembrane</keyword>
<sequence>MRIDAKGKKISIVGALVFSAVVLCLALWWSFGSGNADATRLYQTQLLGRGVVERSVTASGAVKALVTVDVGSQVSGPITEMKVDFNSKVKQGDLIAVIDRAPFDAKVQAASANLAIARADVSRREAAMAKLQKQLGLLDRNVGRYSALAPAAGVSRQQLDQAQTESGATRHELSAAQADLESAKATVALRQAECDQAQINFDRTLIRSPINGVVIDRRMQRGQTVTAEYQTPVLFQIAQDLSQIQILAQVDEADVGAIRVGDEVKFTVETFPVETFYGVVEQIRLAATKTSGVVTYTVVVRAQNPDMRLFPDMTATVRIVTARRENVLNTPNEALRFHPSAAVGDDAAPREGQTRLWVLDATNSLKSRSVRLGVKGDAATEILDGDLKPGDAAILRATIAATPEK</sequence>
<dbReference type="Proteomes" id="UP001317629">
    <property type="component" value="Plasmid pSS37A-Re-2"/>
</dbReference>
<proteinExistence type="inferred from homology"/>
<accession>A0ABM8EEC6</accession>
<protein>
    <submittedName>
        <fullName evidence="7">Secretion protein HlyD</fullName>
    </submittedName>
</protein>
<comment type="subcellular location">
    <subcellularLocation>
        <location evidence="1">Cell envelope</location>
    </subcellularLocation>
</comment>
<dbReference type="InterPro" id="IPR058625">
    <property type="entry name" value="MdtA-like_BSH"/>
</dbReference>
<evidence type="ECO:0000256" key="3">
    <source>
        <dbReference type="ARBA" id="ARBA00023054"/>
    </source>
</evidence>
<organism evidence="7 8">
    <name type="scientific">Methylocystis iwaonis</name>
    <dbReference type="NCBI Taxonomy" id="2885079"/>
    <lineage>
        <taxon>Bacteria</taxon>
        <taxon>Pseudomonadati</taxon>
        <taxon>Pseudomonadota</taxon>
        <taxon>Alphaproteobacteria</taxon>
        <taxon>Hyphomicrobiales</taxon>
        <taxon>Methylocystaceae</taxon>
        <taxon>Methylocystis</taxon>
    </lineage>
</organism>
<dbReference type="RefSeq" id="WP_281932688.1">
    <property type="nucleotide sequence ID" value="NZ_AP027144.1"/>
</dbReference>
<dbReference type="Gene3D" id="2.40.30.170">
    <property type="match status" value="1"/>
</dbReference>
<evidence type="ECO:0000256" key="4">
    <source>
        <dbReference type="SAM" id="Phobius"/>
    </source>
</evidence>
<keyword evidence="4" id="KW-1133">Transmembrane helix</keyword>
<dbReference type="SUPFAM" id="SSF111369">
    <property type="entry name" value="HlyD-like secretion proteins"/>
    <property type="match status" value="1"/>
</dbReference>
<dbReference type="Gene3D" id="1.10.287.470">
    <property type="entry name" value="Helix hairpin bin"/>
    <property type="match status" value="1"/>
</dbReference>
<keyword evidence="7" id="KW-0614">Plasmid</keyword>
<evidence type="ECO:0000256" key="2">
    <source>
        <dbReference type="ARBA" id="ARBA00009477"/>
    </source>
</evidence>
<comment type="similarity">
    <text evidence="2">Belongs to the membrane fusion protein (MFP) (TC 8.A.1) family.</text>
</comment>
<evidence type="ECO:0000256" key="1">
    <source>
        <dbReference type="ARBA" id="ARBA00004196"/>
    </source>
</evidence>
<name>A0ABM8EEC6_9HYPH</name>
<dbReference type="Pfam" id="PF25954">
    <property type="entry name" value="Beta-barrel_RND_2"/>
    <property type="match status" value="1"/>
</dbReference>
<feature type="transmembrane region" description="Helical" evidence="4">
    <location>
        <begin position="12"/>
        <end position="31"/>
    </location>
</feature>
<keyword evidence="8" id="KW-1185">Reference proteome</keyword>
<evidence type="ECO:0000313" key="7">
    <source>
        <dbReference type="EMBL" id="BDV36396.1"/>
    </source>
</evidence>
<dbReference type="PANTHER" id="PTHR32347:SF14">
    <property type="entry name" value="EFFLUX SYSTEM COMPONENT YKNX-RELATED"/>
    <property type="match status" value="1"/>
</dbReference>
<dbReference type="EMBL" id="AP027144">
    <property type="protein sequence ID" value="BDV36396.1"/>
    <property type="molecule type" value="Genomic_DNA"/>
</dbReference>
<evidence type="ECO:0000259" key="6">
    <source>
        <dbReference type="Pfam" id="PF25954"/>
    </source>
</evidence>
<dbReference type="Pfam" id="PF25917">
    <property type="entry name" value="BSH_RND"/>
    <property type="match status" value="1"/>
</dbReference>
<keyword evidence="3" id="KW-0175">Coiled coil</keyword>
<keyword evidence="4" id="KW-0472">Membrane</keyword>
<geneLocation type="plasmid" evidence="7 8">
    <name>pSS37A-Re-2</name>
</geneLocation>
<evidence type="ECO:0000313" key="8">
    <source>
        <dbReference type="Proteomes" id="UP001317629"/>
    </source>
</evidence>
<evidence type="ECO:0000259" key="5">
    <source>
        <dbReference type="Pfam" id="PF25917"/>
    </source>
</evidence>
<gene>
    <name evidence="7" type="ORF">SS37A_39260</name>
</gene>
<feature type="domain" description="CusB-like beta-barrel" evidence="6">
    <location>
        <begin position="247"/>
        <end position="321"/>
    </location>
</feature>
<dbReference type="InterPro" id="IPR050465">
    <property type="entry name" value="UPF0194_transport"/>
</dbReference>
<dbReference type="Gene3D" id="2.40.50.100">
    <property type="match status" value="1"/>
</dbReference>
<dbReference type="InterPro" id="IPR006143">
    <property type="entry name" value="RND_pump_MFP"/>
</dbReference>
<dbReference type="InterPro" id="IPR058792">
    <property type="entry name" value="Beta-barrel_RND_2"/>
</dbReference>
<dbReference type="PANTHER" id="PTHR32347">
    <property type="entry name" value="EFFLUX SYSTEM COMPONENT YKNX-RELATED"/>
    <property type="match status" value="1"/>
</dbReference>
<feature type="domain" description="Multidrug resistance protein MdtA-like barrel-sandwich hybrid" evidence="5">
    <location>
        <begin position="67"/>
        <end position="234"/>
    </location>
</feature>
<dbReference type="NCBIfam" id="TIGR01730">
    <property type="entry name" value="RND_mfp"/>
    <property type="match status" value="1"/>
</dbReference>
<reference evidence="7 8" key="1">
    <citation type="journal article" date="2023" name="Int. J. Syst. Evol. Microbiol.">
        <title>Methylocystis iwaonis sp. nov., a type II methane-oxidizing bacterium from surface soil of a rice paddy field in Japan, and emended description of the genus Methylocystis (ex Whittenbury et al. 1970) Bowman et al. 1993.</title>
        <authorList>
            <person name="Kaise H."/>
            <person name="Sawadogo J.B."/>
            <person name="Alam M.S."/>
            <person name="Ueno C."/>
            <person name="Dianou D."/>
            <person name="Shinjo R."/>
            <person name="Asakawa S."/>
        </authorList>
    </citation>
    <scope>NUCLEOTIDE SEQUENCE [LARGE SCALE GENOMIC DNA]</scope>
    <source>
        <strain evidence="7 8">SS37A-Re</strain>
    </source>
</reference>